<accession>A0A067CIZ0</accession>
<gene>
    <name evidence="2" type="ORF">SPRG_05388</name>
</gene>
<dbReference type="OMA" id="PLTTCAV"/>
<evidence type="ECO:0000313" key="3">
    <source>
        <dbReference type="Proteomes" id="UP000030745"/>
    </source>
</evidence>
<name>A0A067CIZ0_SAPPC</name>
<organism evidence="2 3">
    <name type="scientific">Saprolegnia parasitica (strain CBS 223.65)</name>
    <dbReference type="NCBI Taxonomy" id="695850"/>
    <lineage>
        <taxon>Eukaryota</taxon>
        <taxon>Sar</taxon>
        <taxon>Stramenopiles</taxon>
        <taxon>Oomycota</taxon>
        <taxon>Saprolegniomycetes</taxon>
        <taxon>Saprolegniales</taxon>
        <taxon>Saprolegniaceae</taxon>
        <taxon>Saprolegnia</taxon>
    </lineage>
</organism>
<proteinExistence type="predicted"/>
<dbReference type="Proteomes" id="UP000030745">
    <property type="component" value="Unassembled WGS sequence"/>
</dbReference>
<keyword evidence="3" id="KW-1185">Reference proteome</keyword>
<reference evidence="2 3" key="1">
    <citation type="journal article" date="2013" name="PLoS Genet.">
        <title>Distinctive expansion of potential virulence genes in the genome of the oomycete fish pathogen Saprolegnia parasitica.</title>
        <authorList>
            <person name="Jiang R.H."/>
            <person name="de Bruijn I."/>
            <person name="Haas B.J."/>
            <person name="Belmonte R."/>
            <person name="Lobach L."/>
            <person name="Christie J."/>
            <person name="van den Ackerveken G."/>
            <person name="Bottin A."/>
            <person name="Bulone V."/>
            <person name="Diaz-Moreno S.M."/>
            <person name="Dumas B."/>
            <person name="Fan L."/>
            <person name="Gaulin E."/>
            <person name="Govers F."/>
            <person name="Grenville-Briggs L.J."/>
            <person name="Horner N.R."/>
            <person name="Levin J.Z."/>
            <person name="Mammella M."/>
            <person name="Meijer H.J."/>
            <person name="Morris P."/>
            <person name="Nusbaum C."/>
            <person name="Oome S."/>
            <person name="Phillips A.J."/>
            <person name="van Rooyen D."/>
            <person name="Rzeszutek E."/>
            <person name="Saraiva M."/>
            <person name="Secombes C.J."/>
            <person name="Seidl M.F."/>
            <person name="Snel B."/>
            <person name="Stassen J.H."/>
            <person name="Sykes S."/>
            <person name="Tripathy S."/>
            <person name="van den Berg H."/>
            <person name="Vega-Arreguin J.C."/>
            <person name="Wawra S."/>
            <person name="Young S.K."/>
            <person name="Zeng Q."/>
            <person name="Dieguez-Uribeondo J."/>
            <person name="Russ C."/>
            <person name="Tyler B.M."/>
            <person name="van West P."/>
        </authorList>
    </citation>
    <scope>NUCLEOTIDE SEQUENCE [LARGE SCALE GENOMIC DNA]</scope>
    <source>
        <strain evidence="2 3">CBS 223.65</strain>
    </source>
</reference>
<protein>
    <submittedName>
        <fullName evidence="2">Uncharacterized protein</fullName>
    </submittedName>
</protein>
<dbReference type="KEGG" id="spar:SPRG_05388"/>
<evidence type="ECO:0000256" key="1">
    <source>
        <dbReference type="SAM" id="MobiDB-lite"/>
    </source>
</evidence>
<dbReference type="GeneID" id="24127786"/>
<dbReference type="RefSeq" id="XP_012200025.1">
    <property type="nucleotide sequence ID" value="XM_012344635.1"/>
</dbReference>
<dbReference type="EMBL" id="KK583207">
    <property type="protein sequence ID" value="KDO29145.1"/>
    <property type="molecule type" value="Genomic_DNA"/>
</dbReference>
<dbReference type="OrthoDB" id="10546211at2759"/>
<feature type="region of interest" description="Disordered" evidence="1">
    <location>
        <begin position="25"/>
        <end position="95"/>
    </location>
</feature>
<feature type="compositionally biased region" description="Acidic residues" evidence="1">
    <location>
        <begin position="74"/>
        <end position="84"/>
    </location>
</feature>
<evidence type="ECO:0000313" key="2">
    <source>
        <dbReference type="EMBL" id="KDO29145.1"/>
    </source>
</evidence>
<sequence>MADDDVDASLRQAEFDLLYQRMMRRRAPSPVESPTAATPATTPHERRRRRRDPNIVRNTRAYARAERNSIVLSDSDDDDDEPTSSDDVVPSTPLDIDAADDAATDANASPSLLLPRAANTVESHNAPRRKRLSHPPRYSVAAAQSYARLDAVAALLRPPDFAPTVVVFGSFGPLTTCAVPMAPRPLASPCL</sequence>
<dbReference type="VEuPathDB" id="FungiDB:SPRG_05388"/>
<feature type="compositionally biased region" description="Low complexity" evidence="1">
    <location>
        <begin position="28"/>
        <end position="42"/>
    </location>
</feature>
<dbReference type="AlphaFoldDB" id="A0A067CIZ0"/>